<dbReference type="OrthoDB" id="6087453at2"/>
<keyword evidence="1" id="KW-0732">Signal</keyword>
<evidence type="ECO:0000256" key="1">
    <source>
        <dbReference type="SAM" id="SignalP"/>
    </source>
</evidence>
<organism evidence="2 3">
    <name type="scientific">Halothiobacillus neapolitanus (strain ATCC 23641 / DSM 15147 / CIP 104769 / NCIMB 8539 / c2)</name>
    <name type="common">Thiobacillus neapolitanus</name>
    <dbReference type="NCBI Taxonomy" id="555778"/>
    <lineage>
        <taxon>Bacteria</taxon>
        <taxon>Pseudomonadati</taxon>
        <taxon>Pseudomonadota</taxon>
        <taxon>Gammaproteobacteria</taxon>
        <taxon>Chromatiales</taxon>
        <taxon>Halothiobacillaceae</taxon>
        <taxon>Halothiobacillus</taxon>
    </lineage>
</organism>
<dbReference type="RefSeq" id="WP_012824957.1">
    <property type="nucleotide sequence ID" value="NC_013422.1"/>
</dbReference>
<keyword evidence="3" id="KW-1185">Reference proteome</keyword>
<dbReference type="KEGG" id="hna:Hneap_2108"/>
<evidence type="ECO:0000313" key="2">
    <source>
        <dbReference type="EMBL" id="ACX96925.1"/>
    </source>
</evidence>
<protein>
    <recommendedName>
        <fullName evidence="4">Lipoprotein</fullName>
    </recommendedName>
</protein>
<evidence type="ECO:0000313" key="3">
    <source>
        <dbReference type="Proteomes" id="UP000009102"/>
    </source>
</evidence>
<feature type="signal peptide" evidence="1">
    <location>
        <begin position="1"/>
        <end position="27"/>
    </location>
</feature>
<sequence length="217" mass="24394">MWRIDRQRLFGLFFLSMLMLGSPCVDAQSHDIAFDCQHNHCGLLAKESTPDIVIGVVESVASPKQMMSVFHWARANGYWQKVPANAQDYLDFMQLVSITVPSSTGRRSVTVSLTREEYNSGPFKPGALVRYAPHALFGNSAAYRNSITHQDPVKESYWWVLGCVAQLCAPQDDQCIARYRQGRFNWHTGAQLQLEAGKTMPHGGVIDPNTLLPRPRK</sequence>
<feature type="chain" id="PRO_5003010733" description="Lipoprotein" evidence="1">
    <location>
        <begin position="28"/>
        <end position="217"/>
    </location>
</feature>
<dbReference type="Proteomes" id="UP000009102">
    <property type="component" value="Chromosome"/>
</dbReference>
<name>D0KW22_HALNC</name>
<accession>D0KW22</accession>
<gene>
    <name evidence="2" type="ordered locus">Hneap_2108</name>
</gene>
<evidence type="ECO:0008006" key="4">
    <source>
        <dbReference type="Google" id="ProtNLM"/>
    </source>
</evidence>
<proteinExistence type="predicted"/>
<dbReference type="EMBL" id="CP001801">
    <property type="protein sequence ID" value="ACX96925.1"/>
    <property type="molecule type" value="Genomic_DNA"/>
</dbReference>
<dbReference type="AlphaFoldDB" id="D0KW22"/>
<reference evidence="2 3" key="1">
    <citation type="submission" date="2009-10" db="EMBL/GenBank/DDBJ databases">
        <title>Complete sequence of Halothiobacillus neapolitanus c2.</title>
        <authorList>
            <consortium name="US DOE Joint Genome Institute"/>
            <person name="Lucas S."/>
            <person name="Copeland A."/>
            <person name="Lapidus A."/>
            <person name="Glavina del Rio T."/>
            <person name="Tice H."/>
            <person name="Bruce D."/>
            <person name="Goodwin L."/>
            <person name="Pitluck S."/>
            <person name="Davenport K."/>
            <person name="Brettin T."/>
            <person name="Detter J.C."/>
            <person name="Han C."/>
            <person name="Tapia R."/>
            <person name="Larimer F."/>
            <person name="Land M."/>
            <person name="Hauser L."/>
            <person name="Kyrpides N."/>
            <person name="Mikhailova N."/>
            <person name="Kerfeld C."/>
            <person name="Cannon G."/>
            <person name="Heinhort S."/>
        </authorList>
    </citation>
    <scope>NUCLEOTIDE SEQUENCE [LARGE SCALE GENOMIC DNA]</scope>
    <source>
        <strain evidence="3">ATCC 23641 / c2</strain>
    </source>
</reference>
<dbReference type="HOGENOM" id="CLU_1270838_0_0_6"/>